<proteinExistence type="predicted"/>
<protein>
    <submittedName>
        <fullName evidence="2">Ferritin-like domain-containing protein</fullName>
    </submittedName>
</protein>
<sequence>MATTVKKSAQKKATRKASNTSSARNQARSVAQPESALAELFLDEIKDIYWAEKKLTKTLPKLQKAATSEQLRAAFATHLEQTKEHVTRLEQVFEILGKKAQAKKCDAMEGLSMEGESIIEDTDAGTATRDVGLIIAAQKTEHYEIATYGSLTTLAGVLGHNDIADILATTLQEEKETDEILTSIAENDINYEAEEETEEEEA</sequence>
<dbReference type="RefSeq" id="WP_369331257.1">
    <property type="nucleotide sequence ID" value="NZ_JAULBC010000007.1"/>
</dbReference>
<dbReference type="PANTHER" id="PTHR30565">
    <property type="entry name" value="PROTEIN YCIF"/>
    <property type="match status" value="1"/>
</dbReference>
<dbReference type="Gene3D" id="1.20.1260.10">
    <property type="match status" value="1"/>
</dbReference>
<organism evidence="2 3">
    <name type="scientific">Danxiaibacter flavus</name>
    <dbReference type="NCBI Taxonomy" id="3049108"/>
    <lineage>
        <taxon>Bacteria</taxon>
        <taxon>Pseudomonadati</taxon>
        <taxon>Bacteroidota</taxon>
        <taxon>Chitinophagia</taxon>
        <taxon>Chitinophagales</taxon>
        <taxon>Chitinophagaceae</taxon>
        <taxon>Danxiaibacter</taxon>
    </lineage>
</organism>
<comment type="caution">
    <text evidence="2">The sequence shown here is derived from an EMBL/GenBank/DDBJ whole genome shotgun (WGS) entry which is preliminary data.</text>
</comment>
<dbReference type="EMBL" id="JAULBC010000007">
    <property type="protein sequence ID" value="MEX6689850.1"/>
    <property type="molecule type" value="Genomic_DNA"/>
</dbReference>
<dbReference type="Proteomes" id="UP001560573">
    <property type="component" value="Unassembled WGS sequence"/>
</dbReference>
<accession>A0ABV3ZK16</accession>
<name>A0ABV3ZK16_9BACT</name>
<evidence type="ECO:0000256" key="1">
    <source>
        <dbReference type="SAM" id="MobiDB-lite"/>
    </source>
</evidence>
<dbReference type="CDD" id="cd07909">
    <property type="entry name" value="YciF"/>
    <property type="match status" value="1"/>
</dbReference>
<dbReference type="SUPFAM" id="SSF47240">
    <property type="entry name" value="Ferritin-like"/>
    <property type="match status" value="1"/>
</dbReference>
<dbReference type="PANTHER" id="PTHR30565:SF9">
    <property type="entry name" value="PROTEIN YCIF"/>
    <property type="match status" value="1"/>
</dbReference>
<evidence type="ECO:0000313" key="3">
    <source>
        <dbReference type="Proteomes" id="UP001560573"/>
    </source>
</evidence>
<gene>
    <name evidence="2" type="ORF">QTN47_20250</name>
</gene>
<dbReference type="InterPro" id="IPR012347">
    <property type="entry name" value="Ferritin-like"/>
</dbReference>
<feature type="region of interest" description="Disordered" evidence="1">
    <location>
        <begin position="1"/>
        <end position="31"/>
    </location>
</feature>
<dbReference type="InterPro" id="IPR009078">
    <property type="entry name" value="Ferritin-like_SF"/>
</dbReference>
<dbReference type="InterPro" id="IPR047114">
    <property type="entry name" value="YciF"/>
</dbReference>
<dbReference type="Pfam" id="PF05974">
    <property type="entry name" value="DUF892"/>
    <property type="match status" value="1"/>
</dbReference>
<feature type="compositionally biased region" description="Polar residues" evidence="1">
    <location>
        <begin position="16"/>
        <end position="29"/>
    </location>
</feature>
<keyword evidence="3" id="KW-1185">Reference proteome</keyword>
<reference evidence="2 3" key="1">
    <citation type="submission" date="2023-07" db="EMBL/GenBank/DDBJ databases">
        <authorList>
            <person name="Lian W.-H."/>
        </authorList>
    </citation>
    <scope>NUCLEOTIDE SEQUENCE [LARGE SCALE GENOMIC DNA]</scope>
    <source>
        <strain evidence="2 3">SYSU DXS3180</strain>
    </source>
</reference>
<dbReference type="InterPro" id="IPR010287">
    <property type="entry name" value="DUF892_YciF-like"/>
</dbReference>
<evidence type="ECO:0000313" key="2">
    <source>
        <dbReference type="EMBL" id="MEX6689850.1"/>
    </source>
</evidence>